<comment type="similarity">
    <text evidence="7">Belongs to the transferase hexapeptide repeat family. LpxD subfamily.</text>
</comment>
<dbReference type="GO" id="GO:0103118">
    <property type="term" value="F:UDP-3-O-[(3R)-3-hydroxyacyl]-glucosamine N-acyltransferase activity"/>
    <property type="evidence" value="ECO:0007669"/>
    <property type="project" value="UniProtKB-EC"/>
</dbReference>
<feature type="active site" description="Proton acceptor" evidence="7">
    <location>
        <position position="241"/>
    </location>
</feature>
<dbReference type="GO" id="GO:0016020">
    <property type="term" value="C:membrane"/>
    <property type="evidence" value="ECO:0007669"/>
    <property type="project" value="GOC"/>
</dbReference>
<gene>
    <name evidence="7 8" type="primary">lpxD</name>
    <name evidence="8" type="ORF">K8V47_08185</name>
</gene>
<protein>
    <recommendedName>
        <fullName evidence="7">UDP-3-O-acylglucosamine N-acyltransferase</fullName>
        <ecNumber evidence="7">2.3.1.191</ecNumber>
    </recommendedName>
</protein>
<dbReference type="NCBIfam" id="TIGR01853">
    <property type="entry name" value="lipid_A_lpxD"/>
    <property type="match status" value="1"/>
</dbReference>
<dbReference type="HAMAP" id="MF_00523">
    <property type="entry name" value="LpxD"/>
    <property type="match status" value="1"/>
</dbReference>
<dbReference type="PANTHER" id="PTHR43378">
    <property type="entry name" value="UDP-3-O-ACYLGLUCOSAMINE N-ACYLTRANSFERASE"/>
    <property type="match status" value="1"/>
</dbReference>
<dbReference type="Gene3D" id="3.40.1390.10">
    <property type="entry name" value="MurE/MurF, N-terminal domain"/>
    <property type="match status" value="1"/>
</dbReference>
<dbReference type="InterPro" id="IPR001451">
    <property type="entry name" value="Hexapep"/>
</dbReference>
<evidence type="ECO:0000256" key="7">
    <source>
        <dbReference type="HAMAP-Rule" id="MF_00523"/>
    </source>
</evidence>
<comment type="function">
    <text evidence="7">Catalyzes the N-acylation of UDP-3-O-acylglucosamine using 3-hydroxyacyl-ACP as the acyl donor. Is involved in the biosynthesis of lipid A, a phosphorylated glycolipid that anchors the lipopolysaccharide to the outer membrane of the cell.</text>
</comment>
<dbReference type="EC" id="2.3.1.191" evidence="7"/>
<comment type="subunit">
    <text evidence="7">Homotrimer.</text>
</comment>
<evidence type="ECO:0000256" key="3">
    <source>
        <dbReference type="ARBA" id="ARBA00022679"/>
    </source>
</evidence>
<dbReference type="PANTHER" id="PTHR43378:SF2">
    <property type="entry name" value="UDP-3-O-ACYLGLUCOSAMINE N-ACYLTRANSFERASE 1, MITOCHONDRIAL-RELATED"/>
    <property type="match status" value="1"/>
</dbReference>
<evidence type="ECO:0000256" key="1">
    <source>
        <dbReference type="ARBA" id="ARBA00022516"/>
    </source>
</evidence>
<dbReference type="EMBL" id="DYXT01000042">
    <property type="protein sequence ID" value="HJE39716.1"/>
    <property type="molecule type" value="Genomic_DNA"/>
</dbReference>
<evidence type="ECO:0000256" key="4">
    <source>
        <dbReference type="ARBA" id="ARBA00022737"/>
    </source>
</evidence>
<dbReference type="InterPro" id="IPR020573">
    <property type="entry name" value="UDP_GlcNAc_AcTrfase_non-rep"/>
</dbReference>
<dbReference type="Proteomes" id="UP000711407">
    <property type="component" value="Unassembled WGS sequence"/>
</dbReference>
<keyword evidence="5 7" id="KW-0443">Lipid metabolism</keyword>
<reference evidence="8" key="2">
    <citation type="submission" date="2021-09" db="EMBL/GenBank/DDBJ databases">
        <authorList>
            <person name="Gilroy R."/>
        </authorList>
    </citation>
    <scope>NUCLEOTIDE SEQUENCE</scope>
    <source>
        <strain evidence="8">4100</strain>
    </source>
</reference>
<dbReference type="CDD" id="cd03352">
    <property type="entry name" value="LbH_LpxD"/>
    <property type="match status" value="1"/>
</dbReference>
<organism evidence="8 9">
    <name type="scientific">Candidatus Amulumruptor caecigallinarius</name>
    <dbReference type="NCBI Taxonomy" id="2109911"/>
    <lineage>
        <taxon>Bacteria</taxon>
        <taxon>Pseudomonadati</taxon>
        <taxon>Bacteroidota</taxon>
        <taxon>Bacteroidia</taxon>
        <taxon>Bacteroidales</taxon>
        <taxon>Muribaculaceae</taxon>
        <taxon>Candidatus Amulumruptor</taxon>
    </lineage>
</organism>
<sequence>MEFTANQLAAMVNGTVEGDGNVTLNDFAKIEEGFPGALSFLANPKYTPYIYKTGSSAVLVRKDFVPEHPIKATLIRVDDPYATVAKLLTMAQQMMQKLPERIETPNHIGEGVTLGQRLYIGAYAYIGDGVKLGDDVKIYPQAYVGDGVEIGDGTIIYPGAKIYHSCRIGRHCIIHAGAVIGADGFGFAPGADGYEKIPQIGNVVICDNVEIGANTTVDRATMGSTVINRGVKLDNLIQIAHNCQIGSDTVMAAQSGVAGSTRIGERCMIGGQVGFAGHITVGNNVQIGAQSGIPSSVPDNASYMGTPALPMREYAKNVVYIKRLHDLFSGPCGEMINKCRKRPDKDK</sequence>
<dbReference type="InterPro" id="IPR011004">
    <property type="entry name" value="Trimer_LpxA-like_sf"/>
</dbReference>
<reference evidence="8" key="1">
    <citation type="journal article" date="2021" name="PeerJ">
        <title>Extensive microbial diversity within the chicken gut microbiome revealed by metagenomics and culture.</title>
        <authorList>
            <person name="Gilroy R."/>
            <person name="Ravi A."/>
            <person name="Getino M."/>
            <person name="Pursley I."/>
            <person name="Horton D.L."/>
            <person name="Alikhan N.F."/>
            <person name="Baker D."/>
            <person name="Gharbi K."/>
            <person name="Hall N."/>
            <person name="Watson M."/>
            <person name="Adriaenssens E.M."/>
            <person name="Foster-Nyarko E."/>
            <person name="Jarju S."/>
            <person name="Secka A."/>
            <person name="Antonio M."/>
            <person name="Oren A."/>
            <person name="Chaudhuri R.R."/>
            <person name="La Ragione R."/>
            <person name="Hildebrand F."/>
            <person name="Pallen M.J."/>
        </authorList>
    </citation>
    <scope>NUCLEOTIDE SEQUENCE</scope>
    <source>
        <strain evidence="8">4100</strain>
    </source>
</reference>
<keyword evidence="4 7" id="KW-0677">Repeat</keyword>
<comment type="caution">
    <text evidence="8">The sequence shown here is derived from an EMBL/GenBank/DDBJ whole genome shotgun (WGS) entry which is preliminary data.</text>
</comment>
<dbReference type="SUPFAM" id="SSF51161">
    <property type="entry name" value="Trimeric LpxA-like enzymes"/>
    <property type="match status" value="1"/>
</dbReference>
<evidence type="ECO:0000256" key="2">
    <source>
        <dbReference type="ARBA" id="ARBA00022556"/>
    </source>
</evidence>
<dbReference type="AlphaFoldDB" id="A0A4Q0U9K2"/>
<dbReference type="NCBIfam" id="NF002060">
    <property type="entry name" value="PRK00892.1"/>
    <property type="match status" value="1"/>
</dbReference>
<evidence type="ECO:0000256" key="5">
    <source>
        <dbReference type="ARBA" id="ARBA00023098"/>
    </source>
</evidence>
<accession>A0A4Q0U9K2</accession>
<name>A0A4Q0U9K2_9BACT</name>
<keyword evidence="6 7" id="KW-0012">Acyltransferase</keyword>
<dbReference type="Gene3D" id="2.160.10.10">
    <property type="entry name" value="Hexapeptide repeat proteins"/>
    <property type="match status" value="1"/>
</dbReference>
<keyword evidence="3 7" id="KW-0808">Transferase</keyword>
<keyword evidence="1 7" id="KW-0444">Lipid biosynthesis</keyword>
<dbReference type="GO" id="GO:0009245">
    <property type="term" value="P:lipid A biosynthetic process"/>
    <property type="evidence" value="ECO:0007669"/>
    <property type="project" value="UniProtKB-UniRule"/>
</dbReference>
<keyword evidence="2 7" id="KW-0441">Lipid A biosynthesis</keyword>
<dbReference type="InterPro" id="IPR007691">
    <property type="entry name" value="LpxD"/>
</dbReference>
<dbReference type="Pfam" id="PF00132">
    <property type="entry name" value="Hexapep"/>
    <property type="match status" value="3"/>
</dbReference>
<comment type="catalytic activity">
    <reaction evidence="7">
        <text>a UDP-3-O-[(3R)-3-hydroxyacyl]-alpha-D-glucosamine + a (3R)-hydroxyacyl-[ACP] = a UDP-2-N,3-O-bis[(3R)-3-hydroxyacyl]-alpha-D-glucosamine + holo-[ACP] + H(+)</text>
        <dbReference type="Rhea" id="RHEA:53836"/>
        <dbReference type="Rhea" id="RHEA-COMP:9685"/>
        <dbReference type="Rhea" id="RHEA-COMP:9945"/>
        <dbReference type="ChEBI" id="CHEBI:15378"/>
        <dbReference type="ChEBI" id="CHEBI:64479"/>
        <dbReference type="ChEBI" id="CHEBI:78827"/>
        <dbReference type="ChEBI" id="CHEBI:137740"/>
        <dbReference type="ChEBI" id="CHEBI:137748"/>
        <dbReference type="EC" id="2.3.1.191"/>
    </reaction>
</comment>
<proteinExistence type="inferred from homology"/>
<evidence type="ECO:0000256" key="6">
    <source>
        <dbReference type="ARBA" id="ARBA00023315"/>
    </source>
</evidence>
<evidence type="ECO:0000313" key="8">
    <source>
        <dbReference type="EMBL" id="HJE39716.1"/>
    </source>
</evidence>
<evidence type="ECO:0000313" key="9">
    <source>
        <dbReference type="Proteomes" id="UP000711407"/>
    </source>
</evidence>
<comment type="pathway">
    <text evidence="7">Bacterial outer membrane biogenesis; LPS lipid A biosynthesis.</text>
</comment>
<dbReference type="Pfam" id="PF04613">
    <property type="entry name" value="LpxD"/>
    <property type="match status" value="1"/>
</dbReference>
<dbReference type="GO" id="GO:0016410">
    <property type="term" value="F:N-acyltransferase activity"/>
    <property type="evidence" value="ECO:0007669"/>
    <property type="project" value="InterPro"/>
</dbReference>